<dbReference type="Gene3D" id="4.10.320.10">
    <property type="entry name" value="E3-binding domain"/>
    <property type="match status" value="1"/>
</dbReference>
<gene>
    <name evidence="2" type="ORF">C8D89_12412</name>
</gene>
<evidence type="ECO:0000313" key="2">
    <source>
        <dbReference type="EMBL" id="PVY97475.1"/>
    </source>
</evidence>
<feature type="compositionally biased region" description="Basic and acidic residues" evidence="1">
    <location>
        <begin position="1"/>
        <end position="25"/>
    </location>
</feature>
<dbReference type="InterPro" id="IPR036625">
    <property type="entry name" value="E3-bd_dom_sf"/>
</dbReference>
<comment type="caution">
    <text evidence="2">The sequence shown here is derived from an EMBL/GenBank/DDBJ whole genome shotgun (WGS) entry which is preliminary data.</text>
</comment>
<sequence length="68" mass="7522">MAADAGARREPTKPLERHDADEPVRKGNVHGMIEAARMWAREQGLPVPSVGPLPPGVVAAYRRHQTWE</sequence>
<evidence type="ECO:0000256" key="1">
    <source>
        <dbReference type="SAM" id="MobiDB-lite"/>
    </source>
</evidence>
<evidence type="ECO:0008006" key="4">
    <source>
        <dbReference type="Google" id="ProtNLM"/>
    </source>
</evidence>
<reference evidence="2 3" key="1">
    <citation type="submission" date="2018-04" db="EMBL/GenBank/DDBJ databases">
        <title>Genomic Encyclopedia of Type Strains, Phase IV (KMG-IV): sequencing the most valuable type-strain genomes for metagenomic binning, comparative biology and taxonomic classification.</title>
        <authorList>
            <person name="Goeker M."/>
        </authorList>
    </citation>
    <scope>NUCLEOTIDE SEQUENCE [LARGE SCALE GENOMIC DNA]</scope>
    <source>
        <strain evidence="2 3">DSM 45771</strain>
    </source>
</reference>
<dbReference type="RefSeq" id="WP_116711060.1">
    <property type="nucleotide sequence ID" value="NZ_QEKW01000024.1"/>
</dbReference>
<dbReference type="EMBL" id="QEKW01000024">
    <property type="protein sequence ID" value="PVY97475.1"/>
    <property type="molecule type" value="Genomic_DNA"/>
</dbReference>
<accession>A0A2U1EC66</accession>
<proteinExistence type="predicted"/>
<evidence type="ECO:0000313" key="3">
    <source>
        <dbReference type="Proteomes" id="UP000245639"/>
    </source>
</evidence>
<organism evidence="2 3">
    <name type="scientific">Actinomycetospora cinnamomea</name>
    <dbReference type="NCBI Taxonomy" id="663609"/>
    <lineage>
        <taxon>Bacteria</taxon>
        <taxon>Bacillati</taxon>
        <taxon>Actinomycetota</taxon>
        <taxon>Actinomycetes</taxon>
        <taxon>Pseudonocardiales</taxon>
        <taxon>Pseudonocardiaceae</taxon>
        <taxon>Actinomycetospora</taxon>
    </lineage>
</organism>
<dbReference type="GO" id="GO:0016746">
    <property type="term" value="F:acyltransferase activity"/>
    <property type="evidence" value="ECO:0007669"/>
    <property type="project" value="InterPro"/>
</dbReference>
<protein>
    <recommendedName>
        <fullName evidence="4">Lsr2 protein</fullName>
    </recommendedName>
</protein>
<dbReference type="Proteomes" id="UP000245639">
    <property type="component" value="Unassembled WGS sequence"/>
</dbReference>
<feature type="region of interest" description="Disordered" evidence="1">
    <location>
        <begin position="1"/>
        <end position="27"/>
    </location>
</feature>
<dbReference type="OrthoDB" id="3699224at2"/>
<keyword evidence="3" id="KW-1185">Reference proteome</keyword>
<name>A0A2U1EC66_9PSEU</name>
<dbReference type="AlphaFoldDB" id="A0A2U1EC66"/>